<feature type="signal peptide" evidence="1">
    <location>
        <begin position="1"/>
        <end position="23"/>
    </location>
</feature>
<evidence type="ECO:0000313" key="2">
    <source>
        <dbReference type="EMBL" id="QJT09478.1"/>
    </source>
</evidence>
<evidence type="ECO:0000256" key="1">
    <source>
        <dbReference type="SAM" id="SignalP"/>
    </source>
</evidence>
<dbReference type="OrthoDB" id="9843328at2"/>
<dbReference type="EMBL" id="CP039543">
    <property type="protein sequence ID" value="QJT09478.1"/>
    <property type="molecule type" value="Genomic_DNA"/>
</dbReference>
<dbReference type="AlphaFoldDB" id="A0A6P1ZHF4"/>
<evidence type="ECO:0000313" key="3">
    <source>
        <dbReference type="EMBL" id="TVM33703.1"/>
    </source>
</evidence>
<sequence>MAVTNRLTVFCALVSMVLLFGCAGMKSSGMDYDYSDGWLSYEYNVPMQQAYVASMHGAYSEQVAFNDDVTWDPAPEIAGTLNGQPVMMKFAETAPGMTTVSVKVTEAGDQAAATQIQEGIQRYIIM</sequence>
<dbReference type="RefSeq" id="WP_144305369.1">
    <property type="nucleotide sequence ID" value="NZ_CP039543.1"/>
</dbReference>
<feature type="chain" id="PRO_5030159386" evidence="1">
    <location>
        <begin position="24"/>
        <end position="126"/>
    </location>
</feature>
<evidence type="ECO:0000313" key="4">
    <source>
        <dbReference type="Proteomes" id="UP000434052"/>
    </source>
</evidence>
<gene>
    <name evidence="3" type="ORF">DQK91_10785</name>
    <name evidence="2" type="ORF">E8L03_11235</name>
</gene>
<accession>A0A6P1ZHF4</accession>
<evidence type="ECO:0000313" key="5">
    <source>
        <dbReference type="Proteomes" id="UP000503251"/>
    </source>
</evidence>
<dbReference type="PROSITE" id="PS51257">
    <property type="entry name" value="PROKAR_LIPOPROTEIN"/>
    <property type="match status" value="1"/>
</dbReference>
<dbReference type="InterPro" id="IPR021952">
    <property type="entry name" value="Flpp3-like"/>
</dbReference>
<dbReference type="EMBL" id="QMIF01000006">
    <property type="protein sequence ID" value="TVM33703.1"/>
    <property type="molecule type" value="Genomic_DNA"/>
</dbReference>
<dbReference type="Proteomes" id="UP000503251">
    <property type="component" value="Chromosome"/>
</dbReference>
<dbReference type="Pfam" id="PF12092">
    <property type="entry name" value="DUF3568"/>
    <property type="match status" value="1"/>
</dbReference>
<name>A0A6P1ZHF4_9BACT</name>
<protein>
    <submittedName>
        <fullName evidence="2">DUF3568 family protein</fullName>
    </submittedName>
</protein>
<keyword evidence="1" id="KW-0732">Signal</keyword>
<reference evidence="3 4" key="1">
    <citation type="submission" date="2018-06" db="EMBL/GenBank/DDBJ databases">
        <title>Complete genome of Desulfovibrio marinus P48SEP.</title>
        <authorList>
            <person name="Crispim J.S."/>
            <person name="Vidigal P.M.P."/>
            <person name="Silva L.C.F."/>
            <person name="Araujo L.C."/>
            <person name="Laguardia C.N."/>
            <person name="Dias R.S."/>
            <person name="Sousa M.P."/>
            <person name="Paula S.O."/>
            <person name="Silva C."/>
        </authorList>
    </citation>
    <scope>NUCLEOTIDE SEQUENCE [LARGE SCALE GENOMIC DNA]</scope>
    <source>
        <strain evidence="3 4">P48SEP</strain>
    </source>
</reference>
<organism evidence="3 4">
    <name type="scientific">Oceanidesulfovibrio marinus</name>
    <dbReference type="NCBI Taxonomy" id="370038"/>
    <lineage>
        <taxon>Bacteria</taxon>
        <taxon>Pseudomonadati</taxon>
        <taxon>Thermodesulfobacteriota</taxon>
        <taxon>Desulfovibrionia</taxon>
        <taxon>Desulfovibrionales</taxon>
        <taxon>Desulfovibrionaceae</taxon>
        <taxon>Oceanidesulfovibrio</taxon>
    </lineage>
</organism>
<dbReference type="Proteomes" id="UP000434052">
    <property type="component" value="Unassembled WGS sequence"/>
</dbReference>
<proteinExistence type="predicted"/>
<reference evidence="2 5" key="2">
    <citation type="submission" date="2019-04" db="EMBL/GenBank/DDBJ databases">
        <title>Isolation and culture of sulfate reducing bacteria from the cold seep of the South China Sea.</title>
        <authorList>
            <person name="Sun C."/>
            <person name="Liu R."/>
        </authorList>
    </citation>
    <scope>NUCLEOTIDE SEQUENCE [LARGE SCALE GENOMIC DNA]</scope>
    <source>
        <strain evidence="2 5">CS1</strain>
    </source>
</reference>
<keyword evidence="5" id="KW-1185">Reference proteome</keyword>